<gene>
    <name evidence="4" type="ORF">BG61_13720</name>
</gene>
<keyword evidence="1" id="KW-0805">Transcription regulation</keyword>
<keyword evidence="2" id="KW-0804">Transcription</keyword>
<proteinExistence type="predicted"/>
<accession>A0A069PQ98</accession>
<evidence type="ECO:0000313" key="5">
    <source>
        <dbReference type="Proteomes" id="UP000027466"/>
    </source>
</evidence>
<dbReference type="Gene3D" id="3.30.450.40">
    <property type="match status" value="1"/>
</dbReference>
<dbReference type="InterPro" id="IPR016032">
    <property type="entry name" value="Sig_transdc_resp-reg_C-effctor"/>
</dbReference>
<dbReference type="STRING" id="60547.GCA_000751215_06111"/>
<dbReference type="CDD" id="cd06170">
    <property type="entry name" value="LuxR_C_like"/>
    <property type="match status" value="1"/>
</dbReference>
<evidence type="ECO:0000313" key="4">
    <source>
        <dbReference type="EMBL" id="KDR42039.1"/>
    </source>
</evidence>
<comment type="caution">
    <text evidence="4">The sequence shown here is derived from an EMBL/GenBank/DDBJ whole genome shotgun (WGS) entry which is preliminary data.</text>
</comment>
<sequence length="380" mass="41983">MRGNGRHGVKNSAATAHIRQLCCLGLGGEAIMPALLRDLHDLVPCDSAGFFWVDDSHEMSNLYAEKMLPPDLMRLFFTRFYHSADQPFRGGFEARAKRGPPIAVAAFDTDFYRSEYYNLIWHHLDAHHVLYAMIREGDRVLGQLSLYRTARDPPFGREDQERLAGVVRYIAHGLSPAPAHQGDWTTLAPDAAEANGLLILDREGRLLQASSQGRRLLFLAACPRICGDALAALRSDVPAPLADLCVNLGRVFAGEPAPPPALHVRNAWGDFDFRAYWMDGAPGASDATIGVTVCHHECAPIALLRAMKALPLSSTQKAVILMLARGDSQQEIARQMNVSLNTTHYHVKQIYEKLDAHDPADVMRHVFAGRGGREARPPRT</sequence>
<organism evidence="4 5">
    <name type="scientific">Caballeronia glathei</name>
    <dbReference type="NCBI Taxonomy" id="60547"/>
    <lineage>
        <taxon>Bacteria</taxon>
        <taxon>Pseudomonadati</taxon>
        <taxon>Pseudomonadota</taxon>
        <taxon>Betaproteobacteria</taxon>
        <taxon>Burkholderiales</taxon>
        <taxon>Burkholderiaceae</taxon>
        <taxon>Caballeronia</taxon>
    </lineage>
</organism>
<dbReference type="SMART" id="SM00421">
    <property type="entry name" value="HTH_LUXR"/>
    <property type="match status" value="1"/>
</dbReference>
<keyword evidence="5" id="KW-1185">Reference proteome</keyword>
<dbReference type="AlphaFoldDB" id="A0A069PQ98"/>
<dbReference type="SUPFAM" id="SSF55781">
    <property type="entry name" value="GAF domain-like"/>
    <property type="match status" value="1"/>
</dbReference>
<evidence type="ECO:0000256" key="2">
    <source>
        <dbReference type="ARBA" id="ARBA00023163"/>
    </source>
</evidence>
<dbReference type="GO" id="GO:0006355">
    <property type="term" value="P:regulation of DNA-templated transcription"/>
    <property type="evidence" value="ECO:0007669"/>
    <property type="project" value="InterPro"/>
</dbReference>
<dbReference type="Pfam" id="PF00196">
    <property type="entry name" value="GerE"/>
    <property type="match status" value="1"/>
</dbReference>
<reference evidence="4 5" key="1">
    <citation type="submission" date="2014-03" db="EMBL/GenBank/DDBJ databases">
        <title>Draft Genome Sequences of Four Burkholderia Strains.</title>
        <authorList>
            <person name="Liu X.Y."/>
            <person name="Li C.X."/>
            <person name="Xu J.H."/>
        </authorList>
    </citation>
    <scope>NUCLEOTIDE SEQUENCE [LARGE SCALE GENOMIC DNA]</scope>
    <source>
        <strain evidence="4 5">DSM 50014</strain>
    </source>
</reference>
<evidence type="ECO:0000259" key="3">
    <source>
        <dbReference type="PROSITE" id="PS50043"/>
    </source>
</evidence>
<evidence type="ECO:0000256" key="1">
    <source>
        <dbReference type="ARBA" id="ARBA00023015"/>
    </source>
</evidence>
<name>A0A069PQ98_9BURK</name>
<dbReference type="InterPro" id="IPR036388">
    <property type="entry name" value="WH-like_DNA-bd_sf"/>
</dbReference>
<dbReference type="PRINTS" id="PR00038">
    <property type="entry name" value="HTHLUXR"/>
</dbReference>
<dbReference type="InterPro" id="IPR029016">
    <property type="entry name" value="GAF-like_dom_sf"/>
</dbReference>
<dbReference type="Gene3D" id="1.10.10.10">
    <property type="entry name" value="Winged helix-like DNA-binding domain superfamily/Winged helix DNA-binding domain"/>
    <property type="match status" value="1"/>
</dbReference>
<dbReference type="SUPFAM" id="SSF46894">
    <property type="entry name" value="C-terminal effector domain of the bipartite response regulators"/>
    <property type="match status" value="1"/>
</dbReference>
<dbReference type="EMBL" id="JFHC01000021">
    <property type="protein sequence ID" value="KDR42039.1"/>
    <property type="molecule type" value="Genomic_DNA"/>
</dbReference>
<dbReference type="PROSITE" id="PS50043">
    <property type="entry name" value="HTH_LUXR_2"/>
    <property type="match status" value="1"/>
</dbReference>
<dbReference type="GO" id="GO:0003677">
    <property type="term" value="F:DNA binding"/>
    <property type="evidence" value="ECO:0007669"/>
    <property type="project" value="InterPro"/>
</dbReference>
<protein>
    <recommendedName>
        <fullName evidence="3">HTH luxR-type domain-containing protein</fullName>
    </recommendedName>
</protein>
<dbReference type="InterPro" id="IPR000792">
    <property type="entry name" value="Tscrpt_reg_LuxR_C"/>
</dbReference>
<dbReference type="Proteomes" id="UP000027466">
    <property type="component" value="Unassembled WGS sequence"/>
</dbReference>
<feature type="domain" description="HTH luxR-type" evidence="3">
    <location>
        <begin position="305"/>
        <end position="370"/>
    </location>
</feature>